<organism evidence="3 4">
    <name type="scientific">Romanomermis culicivorax</name>
    <name type="common">Nematode worm</name>
    <dbReference type="NCBI Taxonomy" id="13658"/>
    <lineage>
        <taxon>Eukaryota</taxon>
        <taxon>Metazoa</taxon>
        <taxon>Ecdysozoa</taxon>
        <taxon>Nematoda</taxon>
        <taxon>Enoplea</taxon>
        <taxon>Dorylaimia</taxon>
        <taxon>Mermithida</taxon>
        <taxon>Mermithoidea</taxon>
        <taxon>Mermithidae</taxon>
        <taxon>Romanomermis</taxon>
    </lineage>
</organism>
<feature type="compositionally biased region" description="Low complexity" evidence="2">
    <location>
        <begin position="295"/>
        <end position="306"/>
    </location>
</feature>
<evidence type="ECO:0000313" key="4">
    <source>
        <dbReference type="WBParaSite" id="nRc.2.0.1.t30730-RA"/>
    </source>
</evidence>
<dbReference type="Proteomes" id="UP000887565">
    <property type="component" value="Unplaced"/>
</dbReference>
<dbReference type="GO" id="GO:0005737">
    <property type="term" value="C:cytoplasm"/>
    <property type="evidence" value="ECO:0007669"/>
    <property type="project" value="TreeGrafter"/>
</dbReference>
<feature type="region of interest" description="Disordered" evidence="2">
    <location>
        <begin position="1"/>
        <end position="40"/>
    </location>
</feature>
<feature type="compositionally biased region" description="Basic residues" evidence="2">
    <location>
        <begin position="307"/>
        <end position="316"/>
    </location>
</feature>
<dbReference type="PANTHER" id="PTHR15623">
    <property type="entry name" value="SPERMATOGENESIS-ASSOCIATED SERINE-RICH PROTEIN 2-RELATED"/>
    <property type="match status" value="1"/>
</dbReference>
<dbReference type="AlphaFoldDB" id="A0A915JWC9"/>
<evidence type="ECO:0000256" key="2">
    <source>
        <dbReference type="SAM" id="MobiDB-lite"/>
    </source>
</evidence>
<keyword evidence="1" id="KW-0175">Coiled coil</keyword>
<accession>A0A915JWC9</accession>
<protein>
    <submittedName>
        <fullName evidence="4">Uncharacterized protein</fullName>
    </submittedName>
</protein>
<keyword evidence="3" id="KW-1185">Reference proteome</keyword>
<dbReference type="Pfam" id="PF07139">
    <property type="entry name" value="SPATS2-like"/>
    <property type="match status" value="1"/>
</dbReference>
<dbReference type="WBParaSite" id="nRc.2.0.1.t30730-RA">
    <property type="protein sequence ID" value="nRc.2.0.1.t30730-RA"/>
    <property type="gene ID" value="nRc.2.0.1.g30730"/>
</dbReference>
<dbReference type="PANTHER" id="PTHR15623:SF11">
    <property type="entry name" value="SPERMATOGENESIS-ASSOCIATED SERINE-RICH PROTEIN 2"/>
    <property type="match status" value="1"/>
</dbReference>
<proteinExistence type="predicted"/>
<evidence type="ECO:0000313" key="3">
    <source>
        <dbReference type="Proteomes" id="UP000887565"/>
    </source>
</evidence>
<sequence length="316" mass="35783">MNGNDSAWTSVKGRSQVKQNSQKIKTTTNGHQGTLNSNNFLPTASKTTAIDREIKSLAKCEANIKNTRWHFEEELKKSQDRLKRAFNEMRERLNQRERDLVTELESCKVEGLDLLNNREHTEQQLKIETARVAAITNPKDLEDLRQKIRKFLNEKRLEDELGKSLRFQYEPDKLIDCILHFGEVQPIYGRPSDVTKNPSLTSLISAEESSIDSSCISAGKHEKPVVNQVNIGGLVIKSDCMDPAQLADLTRQLQENLRLQGITEDILPEVTGSSGANTVPHRRPNTQSSRGSSHRNNQTGKNQQQQRKQHQTPKLA</sequence>
<name>A0A915JWC9_ROMCU</name>
<evidence type="ECO:0000256" key="1">
    <source>
        <dbReference type="SAM" id="Coils"/>
    </source>
</evidence>
<dbReference type="InterPro" id="IPR009816">
    <property type="entry name" value="SPATS2-like"/>
</dbReference>
<reference evidence="4" key="1">
    <citation type="submission" date="2022-11" db="UniProtKB">
        <authorList>
            <consortium name="WormBaseParasite"/>
        </authorList>
    </citation>
    <scope>IDENTIFICATION</scope>
</reference>
<feature type="region of interest" description="Disordered" evidence="2">
    <location>
        <begin position="268"/>
        <end position="316"/>
    </location>
</feature>
<feature type="coiled-coil region" evidence="1">
    <location>
        <begin position="72"/>
        <end position="110"/>
    </location>
</feature>